<feature type="compositionally biased region" description="Low complexity" evidence="1">
    <location>
        <begin position="393"/>
        <end position="408"/>
    </location>
</feature>
<feature type="compositionally biased region" description="Polar residues" evidence="1">
    <location>
        <begin position="372"/>
        <end position="392"/>
    </location>
</feature>
<feature type="compositionally biased region" description="Basic and acidic residues" evidence="1">
    <location>
        <begin position="444"/>
        <end position="454"/>
    </location>
</feature>
<feature type="compositionally biased region" description="Pro residues" evidence="1">
    <location>
        <begin position="270"/>
        <end position="286"/>
    </location>
</feature>
<feature type="compositionally biased region" description="Pro residues" evidence="1">
    <location>
        <begin position="336"/>
        <end position="352"/>
    </location>
</feature>
<dbReference type="Proteomes" id="UP001271007">
    <property type="component" value="Unassembled WGS sequence"/>
</dbReference>
<proteinExistence type="predicted"/>
<evidence type="ECO:0000256" key="1">
    <source>
        <dbReference type="SAM" id="MobiDB-lite"/>
    </source>
</evidence>
<dbReference type="InterPro" id="IPR018608">
    <property type="entry name" value="Gti1/Pac2"/>
</dbReference>
<dbReference type="EMBL" id="JAWDJX010000019">
    <property type="protein sequence ID" value="KAK3052689.1"/>
    <property type="molecule type" value="Genomic_DNA"/>
</dbReference>
<dbReference type="PANTHER" id="PTHR28027">
    <property type="entry name" value="TRANSCRIPTIONAL REGULATOR MIT1"/>
    <property type="match status" value="1"/>
</dbReference>
<feature type="region of interest" description="Disordered" evidence="1">
    <location>
        <begin position="182"/>
        <end position="454"/>
    </location>
</feature>
<reference evidence="2" key="1">
    <citation type="submission" date="2023-04" db="EMBL/GenBank/DDBJ databases">
        <title>Black Yeasts Isolated from many extreme environments.</title>
        <authorList>
            <person name="Coleine C."/>
            <person name="Stajich J.E."/>
            <person name="Selbmann L."/>
        </authorList>
    </citation>
    <scope>NUCLEOTIDE SEQUENCE</scope>
    <source>
        <strain evidence="2">CCFEE 5312</strain>
    </source>
</reference>
<name>A0AAJ0G801_9PEZI</name>
<feature type="compositionally biased region" description="Polar residues" evidence="1">
    <location>
        <begin position="182"/>
        <end position="192"/>
    </location>
</feature>
<keyword evidence="3" id="KW-1185">Reference proteome</keyword>
<feature type="compositionally biased region" description="Low complexity" evidence="1">
    <location>
        <begin position="287"/>
        <end position="297"/>
    </location>
</feature>
<protein>
    <submittedName>
        <fullName evidence="2">Gluconate transport-inducing protein</fullName>
    </submittedName>
</protein>
<dbReference type="Pfam" id="PF09729">
    <property type="entry name" value="Gti1_Pac2"/>
    <property type="match status" value="2"/>
</dbReference>
<organism evidence="2 3">
    <name type="scientific">Extremus antarcticus</name>
    <dbReference type="NCBI Taxonomy" id="702011"/>
    <lineage>
        <taxon>Eukaryota</taxon>
        <taxon>Fungi</taxon>
        <taxon>Dikarya</taxon>
        <taxon>Ascomycota</taxon>
        <taxon>Pezizomycotina</taxon>
        <taxon>Dothideomycetes</taxon>
        <taxon>Dothideomycetidae</taxon>
        <taxon>Mycosphaerellales</taxon>
        <taxon>Extremaceae</taxon>
        <taxon>Extremus</taxon>
    </lineage>
</organism>
<evidence type="ECO:0000313" key="2">
    <source>
        <dbReference type="EMBL" id="KAK3052689.1"/>
    </source>
</evidence>
<feature type="compositionally biased region" description="Pro residues" evidence="1">
    <location>
        <begin position="307"/>
        <end position="328"/>
    </location>
</feature>
<comment type="caution">
    <text evidence="2">The sequence shown here is derived from an EMBL/GenBank/DDBJ whole genome shotgun (WGS) entry which is preliminary data.</text>
</comment>
<gene>
    <name evidence="2" type="primary">PTH2</name>
    <name evidence="2" type="ORF">LTR09_006171</name>
</gene>
<feature type="region of interest" description="Disordered" evidence="1">
    <location>
        <begin position="81"/>
        <end position="115"/>
    </location>
</feature>
<feature type="compositionally biased region" description="Basic and acidic residues" evidence="1">
    <location>
        <begin position="359"/>
        <end position="371"/>
    </location>
</feature>
<dbReference type="GO" id="GO:0003677">
    <property type="term" value="F:DNA binding"/>
    <property type="evidence" value="ECO:0007669"/>
    <property type="project" value="TreeGrafter"/>
</dbReference>
<evidence type="ECO:0000313" key="3">
    <source>
        <dbReference type="Proteomes" id="UP001271007"/>
    </source>
</evidence>
<dbReference type="AlphaFoldDB" id="A0AAJ0G801"/>
<accession>A0AAJ0G801</accession>
<dbReference type="PANTHER" id="PTHR28027:SF1">
    <property type="entry name" value="CAMP INDEPENDENT REGULATORY PROTEIN (AFU_ORTHOLOGUE AFUA_3G09640)"/>
    <property type="match status" value="1"/>
</dbReference>
<sequence>METYHGHVRTPTDAIILFEACRVGLLPRVQRRLSEKERQSIKSGSVFVWDEREAGMRRWTDGKSWSASRVSGSFLTYREMEGKRGGNNFDKTANRDGVPGNENDSDGGPDGYRYKPDGLMKQSFSITTNNGQHLHLISYYSRSTATASGLVHPSNDPQLRHIRPEKGMYPESTVHEQSTIPAVTQGPMTSPGYTHAPNQPQQYHRPPPYGYGPPGYPPSPMHTPPPHQYSPYYQHPPHGPYPGQSPLQHMHYPPPPPGYGAPPGMTPFDRVPPPMANNGLPPPPPHQYGGHMPPHGYQYNQHYQMPYQPPPIHNGSYPPPHQNAPQPYPQQQQAPAPTPAPPAAVTPAPIPTSAPQDDSSLKQDGRQDSHRSSNGGDSPVASPTTEQPQTRMQTAAGAQQTAGTSGQTIPSISAMLNAGQNGQPPPRTSSKSPPRSAQPLQDIPSHKLGFEGTRDIQTLRNLDKSTFKF</sequence>
<feature type="compositionally biased region" description="Low complexity" evidence="1">
    <location>
        <begin position="229"/>
        <end position="246"/>
    </location>
</feature>
<feature type="compositionally biased region" description="Pro residues" evidence="1">
    <location>
        <begin position="205"/>
        <end position="228"/>
    </location>
</feature>